<dbReference type="AlphaFoldDB" id="A0A4V1CMX1"/>
<evidence type="ECO:0000256" key="1">
    <source>
        <dbReference type="SAM" id="MobiDB-lite"/>
    </source>
</evidence>
<dbReference type="OrthoDB" id="4870416at2"/>
<evidence type="ECO:0000256" key="2">
    <source>
        <dbReference type="SAM" id="SignalP"/>
    </source>
</evidence>
<reference evidence="3 4" key="1">
    <citation type="submission" date="2019-04" db="EMBL/GenBank/DDBJ databases">
        <title>Isolation and identification of Cellulomonas shaoxiangyii sp. Nov. isolated from feces of the Tibetan antelopes (Pantholops hodgsonii) in the Qinghai-Tibet plateau of China.</title>
        <authorList>
            <person name="Tian Z."/>
        </authorList>
    </citation>
    <scope>NUCLEOTIDE SEQUENCE [LARGE SCALE GENOMIC DNA]</scope>
    <source>
        <strain evidence="3 4">Z28</strain>
    </source>
</reference>
<protein>
    <recommendedName>
        <fullName evidence="5">SurA N-terminal domain-containing protein</fullName>
    </recommendedName>
</protein>
<feature type="signal peptide" evidence="2">
    <location>
        <begin position="1"/>
        <end position="20"/>
    </location>
</feature>
<feature type="chain" id="PRO_5038928244" description="SurA N-terminal domain-containing protein" evidence="2">
    <location>
        <begin position="21"/>
        <end position="191"/>
    </location>
</feature>
<proteinExistence type="predicted"/>
<dbReference type="EMBL" id="CP039291">
    <property type="protein sequence ID" value="QCB94425.1"/>
    <property type="molecule type" value="Genomic_DNA"/>
</dbReference>
<keyword evidence="2" id="KW-0732">Signal</keyword>
<dbReference type="KEGG" id="celz:E5225_13545"/>
<sequence length="191" mass="19116">MGTALLVAGLLAACSGHPGAAAVVDGEAIRTDELRSALDDLAPVYPGVTAQGVLTILVTEPFLAEVAAARGLGVSDEQARAFLVQQAAQQLGEEEAAALDFGEEALVVGRYSVAADAVQGSPDGQAAAEEYRELLTEADIDVNPRFGTFQDAGVAPPATPEWVVPAGGRAPATPGDGGAGDGGPAPTPTSR</sequence>
<gene>
    <name evidence="3" type="ORF">E5225_13545</name>
</gene>
<evidence type="ECO:0008006" key="5">
    <source>
        <dbReference type="Google" id="ProtNLM"/>
    </source>
</evidence>
<dbReference type="SUPFAM" id="SSF109998">
    <property type="entry name" value="Triger factor/SurA peptide-binding domain-like"/>
    <property type="match status" value="1"/>
</dbReference>
<name>A0A4V1CMX1_9CELL</name>
<evidence type="ECO:0000313" key="4">
    <source>
        <dbReference type="Proteomes" id="UP000296469"/>
    </source>
</evidence>
<accession>A0A4V1CMX1</accession>
<dbReference type="InterPro" id="IPR027304">
    <property type="entry name" value="Trigger_fact/SurA_dom_sf"/>
</dbReference>
<dbReference type="RefSeq" id="WP_135974881.1">
    <property type="nucleotide sequence ID" value="NZ_CP039291.1"/>
</dbReference>
<feature type="region of interest" description="Disordered" evidence="1">
    <location>
        <begin position="151"/>
        <end position="191"/>
    </location>
</feature>
<organism evidence="3 4">
    <name type="scientific">Cellulomonas shaoxiangyii</name>
    <dbReference type="NCBI Taxonomy" id="2566013"/>
    <lineage>
        <taxon>Bacteria</taxon>
        <taxon>Bacillati</taxon>
        <taxon>Actinomycetota</taxon>
        <taxon>Actinomycetes</taxon>
        <taxon>Micrococcales</taxon>
        <taxon>Cellulomonadaceae</taxon>
        <taxon>Cellulomonas</taxon>
    </lineage>
</organism>
<evidence type="ECO:0000313" key="3">
    <source>
        <dbReference type="EMBL" id="QCB94425.1"/>
    </source>
</evidence>
<dbReference type="Proteomes" id="UP000296469">
    <property type="component" value="Chromosome"/>
</dbReference>
<feature type="compositionally biased region" description="Low complexity" evidence="1">
    <location>
        <begin position="165"/>
        <end position="174"/>
    </location>
</feature>
<keyword evidence="4" id="KW-1185">Reference proteome</keyword>